<evidence type="ECO:0000313" key="1">
    <source>
        <dbReference type="EMBL" id="KIG14267.1"/>
    </source>
</evidence>
<dbReference type="EMBL" id="JMCC02000076">
    <property type="protein sequence ID" value="KIG14267.1"/>
    <property type="molecule type" value="Genomic_DNA"/>
</dbReference>
<proteinExistence type="predicted"/>
<protein>
    <submittedName>
        <fullName evidence="1">Uncharacterized protein</fullName>
    </submittedName>
</protein>
<gene>
    <name evidence="1" type="ORF">DB30_07016</name>
</gene>
<accession>A0A0C2D2B1</accession>
<evidence type="ECO:0000313" key="2">
    <source>
        <dbReference type="Proteomes" id="UP000031599"/>
    </source>
</evidence>
<name>A0A0C2D2B1_9BACT</name>
<sequence length="42" mass="4782">MNSCSFSSVATRVIGRPSRRAMATPDDLEQVEPRDRYFAAHR</sequence>
<dbReference type="AlphaFoldDB" id="A0A0C2D2B1"/>
<reference evidence="1 2" key="1">
    <citation type="submission" date="2014-12" db="EMBL/GenBank/DDBJ databases">
        <title>Genome assembly of Enhygromyxa salina DSM 15201.</title>
        <authorList>
            <person name="Sharma G."/>
            <person name="Subramanian S."/>
        </authorList>
    </citation>
    <scope>NUCLEOTIDE SEQUENCE [LARGE SCALE GENOMIC DNA]</scope>
    <source>
        <strain evidence="1 2">DSM 15201</strain>
    </source>
</reference>
<comment type="caution">
    <text evidence="1">The sequence shown here is derived from an EMBL/GenBank/DDBJ whole genome shotgun (WGS) entry which is preliminary data.</text>
</comment>
<organism evidence="1 2">
    <name type="scientific">Enhygromyxa salina</name>
    <dbReference type="NCBI Taxonomy" id="215803"/>
    <lineage>
        <taxon>Bacteria</taxon>
        <taxon>Pseudomonadati</taxon>
        <taxon>Myxococcota</taxon>
        <taxon>Polyangia</taxon>
        <taxon>Nannocystales</taxon>
        <taxon>Nannocystaceae</taxon>
        <taxon>Enhygromyxa</taxon>
    </lineage>
</organism>
<dbReference type="Proteomes" id="UP000031599">
    <property type="component" value="Unassembled WGS sequence"/>
</dbReference>